<dbReference type="VEuPathDB" id="CryptoDB:ChTU502y2012_417g0165"/>
<dbReference type="OrthoDB" id="311633at2759"/>
<feature type="binding site" evidence="9">
    <location>
        <position position="187"/>
    </location>
    <ligand>
        <name>[2Fe-2S] cluster</name>
        <dbReference type="ChEBI" id="CHEBI:190135"/>
    </ligand>
</feature>
<dbReference type="GO" id="GO:0016226">
    <property type="term" value="P:iron-sulfur cluster assembly"/>
    <property type="evidence" value="ECO:0007669"/>
    <property type="project" value="UniProtKB-UniRule"/>
</dbReference>
<dbReference type="GO" id="GO:0051539">
    <property type="term" value="F:4 iron, 4 sulfur cluster binding"/>
    <property type="evidence" value="ECO:0007669"/>
    <property type="project" value="UniProtKB-KW"/>
</dbReference>
<dbReference type="GO" id="GO:0009055">
    <property type="term" value="F:electron transfer activity"/>
    <property type="evidence" value="ECO:0007669"/>
    <property type="project" value="UniProtKB-UniRule"/>
</dbReference>
<comment type="domain">
    <text evidence="9">The C-terminal domain binds 2 Fe-S clusters but is otherwise mostly in an intrinsically disordered conformation.</text>
</comment>
<comment type="domain">
    <text evidence="9">The twin Cx2C motifs are involved in the recognition by the mitochondrial MIA40-ERV1 disulfide relay system. The formation of 2 disulfide bonds in the Cx2C motifs through dithiol/disulfide exchange reactions effectively traps the protein in the mitochondrial intermembrane space.</text>
</comment>
<keyword evidence="4 9" id="KW-0963">Cytoplasm</keyword>
<organism evidence="11">
    <name type="scientific">Cryptosporidium hominis</name>
    <dbReference type="NCBI Taxonomy" id="237895"/>
    <lineage>
        <taxon>Eukaryota</taxon>
        <taxon>Sar</taxon>
        <taxon>Alveolata</taxon>
        <taxon>Apicomplexa</taxon>
        <taxon>Conoidasida</taxon>
        <taxon>Coccidia</taxon>
        <taxon>Eucoccidiorida</taxon>
        <taxon>Eimeriorina</taxon>
        <taxon>Cryptosporidiidae</taxon>
        <taxon>Cryptosporidium</taxon>
    </lineage>
</organism>
<dbReference type="EMBL" id="JTAI01000007">
    <property type="protein sequence ID" value="PPS97403.1"/>
    <property type="molecule type" value="Genomic_DNA"/>
</dbReference>
<name>A0A0S4THA4_CRYHO</name>
<feature type="domain" description="Anamorsin C-terminal" evidence="10">
    <location>
        <begin position="174"/>
        <end position="248"/>
    </location>
</feature>
<dbReference type="VEuPathDB" id="CryptoDB:GY17_00000431"/>
<feature type="binding site" evidence="9">
    <location>
        <position position="185"/>
    </location>
    <ligand>
        <name>[2Fe-2S] cluster</name>
        <dbReference type="ChEBI" id="CHEBI:190135"/>
    </ligand>
</feature>
<dbReference type="SMR" id="A0A0S4THA4"/>
<comment type="cofactor">
    <cofactor evidence="1 9">
        <name>[4Fe-4S] cluster</name>
        <dbReference type="ChEBI" id="CHEBI:49883"/>
    </cofactor>
</comment>
<dbReference type="PANTHER" id="PTHR13273:SF14">
    <property type="entry name" value="ANAMORSIN"/>
    <property type="match status" value="1"/>
</dbReference>
<accession>A0A0S4THA4</accession>
<dbReference type="VEuPathDB" id="CryptoDB:Chro.60473"/>
<reference evidence="12 13" key="1">
    <citation type="submission" date="2014-11" db="EMBL/GenBank/DDBJ databases">
        <title>Comparative genomic analysis of Cryptosporidium hominis reveals occurrence of genetic recombination in virulent subtypes.</title>
        <authorList>
            <person name="Guo Y."/>
            <person name="Tang K."/>
            <person name="Frace M."/>
            <person name="Li N."/>
            <person name="Roellig D.M."/>
            <person name="Sammons S."/>
            <person name="Knipe K."/>
            <person name="Rowe L."/>
            <person name="Feng Y."/>
            <person name="Xiao L."/>
        </authorList>
    </citation>
    <scope>NUCLEOTIDE SEQUENCE [LARGE SCALE GENOMIC DNA]</scope>
    <source>
        <strain evidence="12">30976</strain>
    </source>
</reference>
<evidence type="ECO:0000256" key="5">
    <source>
        <dbReference type="ARBA" id="ARBA00022723"/>
    </source>
</evidence>
<dbReference type="InterPro" id="IPR007785">
    <property type="entry name" value="Anamorsin"/>
</dbReference>
<keyword evidence="3 9" id="KW-0004">4Fe-4S</keyword>
<dbReference type="Pfam" id="PF05093">
    <property type="entry name" value="CIAPIN1"/>
    <property type="match status" value="1"/>
</dbReference>
<sequence length="298" mass="32911">MTQLIITYQSDSKLEESEVFLSELNRIKKEEDKFAKFSSLSDLRAIVKKGEFRIVSIYLSSGSILAEIFTFEFLKEFYGVLDFGSVLKVNILALDSIDKVKAFERNLLFSGFIKVKKLKGDGLNSSDSDFEIVIKAEKPSWKPEEGKVLVDDIDLEGSVPDIKNYVPLGQGKESCKSKERACNNCNCGRADLEKEIGIEAARKVYQEKVETGTARSSCGNCYLGDAFRCSGCPYKGMPAFKPGEKVSLANAEGDANDRTVDMNLIHEEKVDLITTTFDDDGSGVSNVQSKGGVLKLNI</sequence>
<evidence type="ECO:0000256" key="1">
    <source>
        <dbReference type="ARBA" id="ARBA00001966"/>
    </source>
</evidence>
<reference evidence="11" key="2">
    <citation type="submission" date="2015-08" db="EMBL/GenBank/DDBJ databases">
        <authorList>
            <person name="Babu N.S."/>
            <person name="Beckwith C.J."/>
            <person name="Beseler K.G."/>
            <person name="Brison A."/>
            <person name="Carone J.V."/>
            <person name="Caskin T.P."/>
            <person name="Diamond M."/>
            <person name="Durham M.E."/>
            <person name="Foxe J.M."/>
            <person name="Go M."/>
            <person name="Henderson B.A."/>
            <person name="Jones I.B."/>
            <person name="McGettigan J.A."/>
            <person name="Micheletti S.J."/>
            <person name="Nasrallah M.E."/>
            <person name="Ortiz D."/>
            <person name="Piller C.R."/>
            <person name="Privatt S.R."/>
            <person name="Schneider S.L."/>
            <person name="Sharp S."/>
            <person name="Smith T.C."/>
            <person name="Stanton J.D."/>
            <person name="Ullery H.E."/>
            <person name="Wilson R.J."/>
            <person name="Serrano M.G."/>
            <person name="Buck G."/>
            <person name="Lee V."/>
            <person name="Wang Y."/>
            <person name="Carvalho R."/>
            <person name="Voegtly L."/>
            <person name="Shi R."/>
            <person name="Duckworth R."/>
            <person name="Johnson A."/>
            <person name="Loviza R."/>
            <person name="Walstead R."/>
            <person name="Shah Z."/>
            <person name="Kiflezghi M."/>
            <person name="Wade K."/>
            <person name="Ball S.L."/>
            <person name="Bradley K.W."/>
            <person name="Asai D.J."/>
            <person name="Bowman C.A."/>
            <person name="Russell D.A."/>
            <person name="Pope W.H."/>
            <person name="Jacobs-Sera D."/>
            <person name="Hendrix R.W."/>
            <person name="Hatfull G.F."/>
        </authorList>
    </citation>
    <scope>NUCLEOTIDE SEQUENCE [LARGE SCALE GENOMIC DNA]</scope>
</reference>
<comment type="domain">
    <text evidence="9">The N-terminal domain has structural similarity with S-adenosyl-L-methionine-dependent methyltransferases, but does not bind S-adenosyl-L-methionine. It is required for correct assembly of the 2 Fe-S clusters.</text>
</comment>
<dbReference type="GO" id="GO:0051537">
    <property type="term" value="F:2 iron, 2 sulfur cluster binding"/>
    <property type="evidence" value="ECO:0007669"/>
    <property type="project" value="UniProtKB-UniRule"/>
</dbReference>
<feature type="binding site" evidence="9">
    <location>
        <position position="232"/>
    </location>
    <ligand>
        <name>[4Fe-4S] cluster</name>
        <dbReference type="ChEBI" id="CHEBI:49883"/>
    </ligand>
</feature>
<dbReference type="PANTHER" id="PTHR13273">
    <property type="entry name" value="ANAMORSIN"/>
    <property type="match status" value="1"/>
</dbReference>
<dbReference type="InterPro" id="IPR046408">
    <property type="entry name" value="CIAPIN1"/>
</dbReference>
<evidence type="ECO:0000313" key="12">
    <source>
        <dbReference type="EMBL" id="PPS97403.1"/>
    </source>
</evidence>
<feature type="short sequence motif" description="Cx2C motif 2" evidence="9">
    <location>
        <begin position="229"/>
        <end position="232"/>
    </location>
</feature>
<dbReference type="EMBL" id="LN877952">
    <property type="protein sequence ID" value="CUV06838.1"/>
    <property type="molecule type" value="Genomic_DNA"/>
</dbReference>
<comment type="cofactor">
    <cofactor evidence="9">
        <name>[2Fe-2S] cluster</name>
        <dbReference type="ChEBI" id="CHEBI:190135"/>
    </cofactor>
</comment>
<comment type="subcellular location">
    <subcellularLocation>
        <location evidence="9">Cytoplasm</location>
    </subcellularLocation>
    <subcellularLocation>
        <location evidence="9">Mitochondrion intermembrane space</location>
    </subcellularLocation>
</comment>
<comment type="caution">
    <text evidence="9">Lacks conserved residue(s) required for the propagation of feature annotation.</text>
</comment>
<proteinExistence type="inferred from homology"/>
<feature type="binding site" evidence="9">
    <location>
        <position position="182"/>
    </location>
    <ligand>
        <name>[2Fe-2S] cluster</name>
        <dbReference type="ChEBI" id="CHEBI:190135"/>
    </ligand>
</feature>
<comment type="function">
    <text evidence="9">Component of the cytosolic iron-sulfur (Fe-S) protein assembly (CIA) machinery. Required for the maturation of extramitochondrial Fe-S proteins. Part of an electron transfer chain functioning in an early step of cytosolic Fe-S biogenesis, facilitating the de novo assembly of a [4Fe-4S] cluster on the cytosolic Fe-S scaffold complex. Electrons are transferred from NADPH via a FAD- and FMN-containing diflavin oxidoreductase. Together with the diflavin oxidoreductase, also required for the assembly of the diferric tyrosyl radical cofactor of ribonucleotide reductase (RNR), probably by providing electrons for reduction during radical cofactor maturation in the catalytic small subunit.</text>
</comment>
<protein>
    <recommendedName>
        <fullName evidence="9">Anamorsin homolog</fullName>
    </recommendedName>
    <alternativeName>
        <fullName evidence="9">Fe-S cluster assembly protein DRE2 homolog</fullName>
    </alternativeName>
</protein>
<feature type="binding site" evidence="9">
    <location>
        <position position="229"/>
    </location>
    <ligand>
        <name>[4Fe-4S] cluster</name>
        <dbReference type="ChEBI" id="CHEBI:49883"/>
    </ligand>
</feature>
<feature type="binding site" evidence="9">
    <location>
        <position position="175"/>
    </location>
    <ligand>
        <name>[2Fe-2S] cluster</name>
        <dbReference type="ChEBI" id="CHEBI:190135"/>
    </ligand>
</feature>
<feature type="binding site" evidence="9">
    <location>
        <position position="218"/>
    </location>
    <ligand>
        <name>[4Fe-4S] cluster</name>
        <dbReference type="ChEBI" id="CHEBI:49883"/>
    </ligand>
</feature>
<feature type="binding site" evidence="9">
    <location>
        <position position="221"/>
    </location>
    <ligand>
        <name>[4Fe-4S] cluster</name>
        <dbReference type="ChEBI" id="CHEBI:49883"/>
    </ligand>
</feature>
<evidence type="ECO:0000259" key="10">
    <source>
        <dbReference type="Pfam" id="PF05093"/>
    </source>
</evidence>
<dbReference type="GO" id="GO:0046872">
    <property type="term" value="F:metal ion binding"/>
    <property type="evidence" value="ECO:0007669"/>
    <property type="project" value="UniProtKB-KW"/>
</dbReference>
<evidence type="ECO:0000313" key="13">
    <source>
        <dbReference type="Proteomes" id="UP001429100"/>
    </source>
</evidence>
<gene>
    <name evidence="11" type="ORF">CHUDEA6_4130</name>
    <name evidence="12" type="ORF">GY17_00000431</name>
</gene>
<comment type="similarity">
    <text evidence="2 9">Belongs to the anamorsin family.</text>
</comment>
<dbReference type="VEuPathDB" id="CryptoDB:CHUDEA6_4130"/>
<evidence type="ECO:0000256" key="3">
    <source>
        <dbReference type="ARBA" id="ARBA00022485"/>
    </source>
</evidence>
<evidence type="ECO:0000256" key="6">
    <source>
        <dbReference type="ARBA" id="ARBA00023004"/>
    </source>
</evidence>
<dbReference type="AlphaFoldDB" id="A0A0S4THA4"/>
<feature type="short sequence motif" description="Cx2C motif 1" evidence="9">
    <location>
        <begin position="218"/>
        <end position="221"/>
    </location>
</feature>
<dbReference type="Proteomes" id="UP001429100">
    <property type="component" value="Unassembled WGS sequence"/>
</dbReference>
<keyword evidence="5 9" id="KW-0479">Metal-binding</keyword>
<evidence type="ECO:0000256" key="4">
    <source>
        <dbReference type="ARBA" id="ARBA00022490"/>
    </source>
</evidence>
<feature type="region of interest" description="Fe-S binding site B" evidence="9">
    <location>
        <begin position="218"/>
        <end position="232"/>
    </location>
</feature>
<comment type="subunit">
    <text evidence="9">Monomer.</text>
</comment>
<keyword evidence="8 9" id="KW-0496">Mitochondrion</keyword>
<keyword evidence="9" id="KW-0001">2Fe-2S</keyword>
<dbReference type="Proteomes" id="UP000199752">
    <property type="component" value="Chromosome 6"/>
</dbReference>
<evidence type="ECO:0000256" key="9">
    <source>
        <dbReference type="HAMAP-Rule" id="MF_03115"/>
    </source>
</evidence>
<dbReference type="GO" id="GO:0005758">
    <property type="term" value="C:mitochondrial intermembrane space"/>
    <property type="evidence" value="ECO:0007669"/>
    <property type="project" value="UniProtKB-SubCell"/>
</dbReference>
<evidence type="ECO:0000256" key="8">
    <source>
        <dbReference type="ARBA" id="ARBA00023128"/>
    </source>
</evidence>
<reference evidence="12 13" key="3">
    <citation type="submission" date="2017-10" db="EMBL/GenBank/DDBJ databases">
        <title>Consistent, comparative and evidence-based genome annotation and re-annotation for the closely-related species, Cryptosporidium parvum, C. hominis and C. tyzzeri.</title>
        <authorList>
            <person name="Baptista R.P."/>
            <person name="Li Y."/>
            <person name="Sateriale A."/>
            <person name="Striepen B."/>
            <person name="Kissinger J.C."/>
        </authorList>
    </citation>
    <scope>NUCLEOTIDE SEQUENCE [LARGE SCALE GENOMIC DNA]</scope>
    <source>
        <strain evidence="12">30976</strain>
    </source>
</reference>
<keyword evidence="13" id="KW-1185">Reference proteome</keyword>
<evidence type="ECO:0000256" key="2">
    <source>
        <dbReference type="ARBA" id="ARBA00008169"/>
    </source>
</evidence>
<dbReference type="HAMAP" id="MF_03115">
    <property type="entry name" value="Anamorsin"/>
    <property type="match status" value="1"/>
</dbReference>
<evidence type="ECO:0000256" key="7">
    <source>
        <dbReference type="ARBA" id="ARBA00023014"/>
    </source>
</evidence>
<evidence type="ECO:0000313" key="11">
    <source>
        <dbReference type="EMBL" id="CUV06838.1"/>
    </source>
</evidence>
<keyword evidence="7 9" id="KW-0411">Iron-sulfur</keyword>
<keyword evidence="6 9" id="KW-0408">Iron</keyword>